<sequence length="438" mass="46181">MDNLFMGFIGYDVLSIIIILGAMILFAMEKIPIALTALIASLAMGVTGVMPLEKVYAGFSSTLFVMLFGMLIIGDCLFETGLVKLIGQRLSRSKLINNELLLLVVLMCVTGVASAFLSNTAVMATMIPLVGAVAVSSNGRVRSRNLLMGLGIATSIGGAATLVGSTAQLMTQSILRSTEGAQEMGFFDLSYVVIPLFIITVLYYVIFGYRFQKRVFTFEDVEPAESVSLDDKIKVTPQMLVAGGVMLFCIVGFVTEIWNIGIVALLGATICLVAGCKPFKNAVADLDWNTLILMAAAQGFAAGLDISGGGKLLAEWALMVGGGETASPMLLLIIGVVVAVFLTNLMSNTAVAAMLIPIYINIAFQLGYDPMIFALAITIGASASVATPIGGTAMSMTLVAGYRFNDYVKVGLPLTIILTIATILLSPLMYGGFKALGS</sequence>
<feature type="transmembrane region" description="Helical" evidence="7">
    <location>
        <begin position="410"/>
        <end position="433"/>
    </location>
</feature>
<evidence type="ECO:0000256" key="4">
    <source>
        <dbReference type="ARBA" id="ARBA00022737"/>
    </source>
</evidence>
<dbReference type="RefSeq" id="WP_242149888.1">
    <property type="nucleotide sequence ID" value="NZ_CP093379.1"/>
</dbReference>
<feature type="transmembrane region" description="Helical" evidence="7">
    <location>
        <begin position="330"/>
        <end position="360"/>
    </location>
</feature>
<feature type="transmembrane region" description="Helical" evidence="7">
    <location>
        <begin position="235"/>
        <end position="254"/>
    </location>
</feature>
<feature type="transmembrane region" description="Helical" evidence="7">
    <location>
        <begin position="122"/>
        <end position="139"/>
    </location>
</feature>
<evidence type="ECO:0000256" key="3">
    <source>
        <dbReference type="ARBA" id="ARBA00022692"/>
    </source>
</evidence>
<keyword evidence="3 7" id="KW-0812">Transmembrane</keyword>
<reference evidence="9 10" key="1">
    <citation type="submission" date="2022-03" db="EMBL/GenBank/DDBJ databases">
        <title>Ignatzschineria rhizosphaerae HR5S32.</title>
        <authorList>
            <person name="Sun J.Q."/>
            <person name="Feng J.Y."/>
        </authorList>
    </citation>
    <scope>NUCLEOTIDE SEQUENCE [LARGE SCALE GENOMIC DNA]</scope>
    <source>
        <strain evidence="9 10">HR5S32</strain>
    </source>
</reference>
<feature type="transmembrane region" description="Helical" evidence="7">
    <location>
        <begin position="33"/>
        <end position="50"/>
    </location>
</feature>
<evidence type="ECO:0000313" key="9">
    <source>
        <dbReference type="EMBL" id="UNM96391.1"/>
    </source>
</evidence>
<accession>A0ABY3X6M0</accession>
<feature type="domain" description="Citrate transporter-like" evidence="8">
    <location>
        <begin position="23"/>
        <end position="377"/>
    </location>
</feature>
<dbReference type="PANTHER" id="PTHR43652:SF2">
    <property type="entry name" value="BASIC AMINO ACID ANTIPORTER YFCC-RELATED"/>
    <property type="match status" value="1"/>
</dbReference>
<evidence type="ECO:0000313" key="10">
    <source>
        <dbReference type="Proteomes" id="UP000829542"/>
    </source>
</evidence>
<gene>
    <name evidence="9" type="ORF">MMG00_00485</name>
</gene>
<dbReference type="Pfam" id="PF03600">
    <property type="entry name" value="CitMHS"/>
    <property type="match status" value="1"/>
</dbReference>
<dbReference type="InterPro" id="IPR051679">
    <property type="entry name" value="DASS-Related_Transporters"/>
</dbReference>
<organism evidence="9 10">
    <name type="scientific">Ignatzschineria rhizosphaerae</name>
    <dbReference type="NCBI Taxonomy" id="2923279"/>
    <lineage>
        <taxon>Bacteria</taxon>
        <taxon>Pseudomonadati</taxon>
        <taxon>Pseudomonadota</taxon>
        <taxon>Gammaproteobacteria</taxon>
        <taxon>Cardiobacteriales</taxon>
        <taxon>Ignatzschineriaceae</taxon>
        <taxon>Ignatzschineria</taxon>
    </lineage>
</organism>
<keyword evidence="10" id="KW-1185">Reference proteome</keyword>
<dbReference type="CDD" id="cd01115">
    <property type="entry name" value="SLC13_permease"/>
    <property type="match status" value="1"/>
</dbReference>
<dbReference type="PANTHER" id="PTHR43652">
    <property type="entry name" value="BASIC AMINO ACID ANTIPORTER YFCC-RELATED"/>
    <property type="match status" value="1"/>
</dbReference>
<evidence type="ECO:0000256" key="7">
    <source>
        <dbReference type="SAM" id="Phobius"/>
    </source>
</evidence>
<keyword evidence="2" id="KW-0813">Transport</keyword>
<keyword evidence="5 7" id="KW-1133">Transmembrane helix</keyword>
<evidence type="ECO:0000256" key="2">
    <source>
        <dbReference type="ARBA" id="ARBA00022448"/>
    </source>
</evidence>
<feature type="transmembrane region" description="Helical" evidence="7">
    <location>
        <begin position="146"/>
        <end position="169"/>
    </location>
</feature>
<evidence type="ECO:0000256" key="1">
    <source>
        <dbReference type="ARBA" id="ARBA00004141"/>
    </source>
</evidence>
<feature type="transmembrane region" description="Helical" evidence="7">
    <location>
        <begin position="6"/>
        <end position="26"/>
    </location>
</feature>
<evidence type="ECO:0000256" key="5">
    <source>
        <dbReference type="ARBA" id="ARBA00022989"/>
    </source>
</evidence>
<comment type="subcellular location">
    <subcellularLocation>
        <location evidence="1">Membrane</location>
        <topology evidence="1">Multi-pass membrane protein</topology>
    </subcellularLocation>
</comment>
<dbReference type="EMBL" id="CP093379">
    <property type="protein sequence ID" value="UNM96391.1"/>
    <property type="molecule type" value="Genomic_DNA"/>
</dbReference>
<dbReference type="Proteomes" id="UP000829542">
    <property type="component" value="Chromosome"/>
</dbReference>
<evidence type="ECO:0000259" key="8">
    <source>
        <dbReference type="Pfam" id="PF03600"/>
    </source>
</evidence>
<name>A0ABY3X6M0_9GAMM</name>
<feature type="transmembrane region" description="Helical" evidence="7">
    <location>
        <begin position="189"/>
        <end position="207"/>
    </location>
</feature>
<dbReference type="InterPro" id="IPR004680">
    <property type="entry name" value="Cit_transptr-like_dom"/>
</dbReference>
<proteinExistence type="predicted"/>
<evidence type="ECO:0000256" key="6">
    <source>
        <dbReference type="ARBA" id="ARBA00023136"/>
    </source>
</evidence>
<feature type="transmembrane region" description="Helical" evidence="7">
    <location>
        <begin position="56"/>
        <end position="78"/>
    </location>
</feature>
<feature type="transmembrane region" description="Helical" evidence="7">
    <location>
        <begin position="99"/>
        <end position="116"/>
    </location>
</feature>
<keyword evidence="4" id="KW-0677">Repeat</keyword>
<protein>
    <submittedName>
        <fullName evidence="9">SLC13 family permease</fullName>
    </submittedName>
</protein>
<feature type="transmembrane region" description="Helical" evidence="7">
    <location>
        <begin position="372"/>
        <end position="390"/>
    </location>
</feature>
<keyword evidence="6 7" id="KW-0472">Membrane</keyword>